<comment type="caution">
    <text evidence="1">The sequence shown here is derived from an EMBL/GenBank/DDBJ whole genome shotgun (WGS) entry which is preliminary data.</text>
</comment>
<reference evidence="1" key="1">
    <citation type="submission" date="2023-04" db="EMBL/GenBank/DDBJ databases">
        <title>Draft Genome sequencing of Naganishia species isolated from polar environments using Oxford Nanopore Technology.</title>
        <authorList>
            <person name="Leo P."/>
            <person name="Venkateswaran K."/>
        </authorList>
    </citation>
    <scope>NUCLEOTIDE SEQUENCE</scope>
    <source>
        <strain evidence="1">MNA-CCFEE 5423</strain>
    </source>
</reference>
<sequence>MAEPQQQQQQQLRQHPRSPRAMTSPFARRIPLPPPPPNNRANPDDTTRTPPSRKSAWSTFTNWLSTSFSSEDSDDGSADEERDTTDSSGTIVVMDSATGECRHKGKGKGRVGMIGDTPATPPSSSSSRRQRRENKRTTNTNGFSPASGTSTSPSPVRHHSSHTSSSTSNANAIANNPSPLGSSVRPAFVRASTLRTIEEGDSPYGSYLSSSIPSLRHLAAIAGASSSSTAPAGGAGQGEASPLLVPVPVNPGKRSLMDGNGNGGGGGGGGNGVRRSSADGAAMSVVVGMSMIKEVITDGDLQMRDGSAHDRKAKGARSSVVERSRSRPRSRSPNIPSLPRPHGQEPGKGRSGDGRGPNDGSATLVNGETDDDTREATAVDDPFYVPPLSAARRNGSGKLPPPLTYAEAVKAAQHPTMTTTTEQAGEAEQSTQLAAQVDEQTRLLTTSSGTRGSSSSSSNESGSRTEGYDRTPTGSSIRNSNNKSPCPASTAEQSHQQEDNEEEERAEETWKAWLIRFMRGPLFEAGWKFSALWIGFTVLLAGTIWLGLPRLDPEDKPALKLPRSFADLQALNGLFQKYKDRKPLGVMAVGCASYLYVQMFTLPGSMYISILFGAAYGIIIGLFLSCICEATGALLCYCLSAVIGPPLLTIEAYRTRLETWRTKIMGDKDKGEDVGWDGVFSFLVVLRIAPFPPHWIANFVAPHLGIHPLLFWSAVFIGIAPVSVIHTTIGSGLDHMTSAEDFHILSVRNVLGLIGVAVAVMIPSALKRFFKKDLSGLSEAEAALHNPDIQIQAASINGEAESTLTARSHGYQDSYYASDAITYQAQDSSTMPRSPTRYGSTTESFYYGSARKGKGRAMDLEEALSVIENEEDHEVLAVVYEGDAEADSIIEEFASSALHQGSGSEGESDDDDDKTEDGKEYGYGSLHSLGRGSTHRGYGTIPHENAQEDEDALMMPRADQADGKQWWSFWK</sequence>
<protein>
    <submittedName>
        <fullName evidence="1">Uncharacterized protein</fullName>
    </submittedName>
</protein>
<name>A0ACC2WAP5_9TREE</name>
<dbReference type="Proteomes" id="UP001227268">
    <property type="component" value="Unassembled WGS sequence"/>
</dbReference>
<keyword evidence="2" id="KW-1185">Reference proteome</keyword>
<evidence type="ECO:0000313" key="1">
    <source>
        <dbReference type="EMBL" id="KAJ9108712.1"/>
    </source>
</evidence>
<accession>A0ACC2WAP5</accession>
<gene>
    <name evidence="1" type="ORF">QFC21_000032</name>
</gene>
<proteinExistence type="predicted"/>
<evidence type="ECO:0000313" key="2">
    <source>
        <dbReference type="Proteomes" id="UP001227268"/>
    </source>
</evidence>
<organism evidence="1 2">
    <name type="scientific">Naganishia friedmannii</name>
    <dbReference type="NCBI Taxonomy" id="89922"/>
    <lineage>
        <taxon>Eukaryota</taxon>
        <taxon>Fungi</taxon>
        <taxon>Dikarya</taxon>
        <taxon>Basidiomycota</taxon>
        <taxon>Agaricomycotina</taxon>
        <taxon>Tremellomycetes</taxon>
        <taxon>Filobasidiales</taxon>
        <taxon>Filobasidiaceae</taxon>
        <taxon>Naganishia</taxon>
    </lineage>
</organism>
<dbReference type="EMBL" id="JASBWT010000001">
    <property type="protein sequence ID" value="KAJ9108712.1"/>
    <property type="molecule type" value="Genomic_DNA"/>
</dbReference>